<accession>A0A1Y3E723</accession>
<dbReference type="AlphaFoldDB" id="A0A1Y3E723"/>
<sequence length="175" mass="20719">MGASRGDIFLRFPLSNRQTGKRRRDGWRGVGYFVFLFPPFHLDHKYTPFLFVLLYSRRRQIFFFHLKLNFSSRVRSYYYHYCYSNSDIGTALSSATTTCVHWLTGPENFHHCCRQICTADVSHLIFNPLLSSCYFIIFNFSSIIFTSMLIAEERIQLIFNINFAFICDNLQQSQR</sequence>
<gene>
    <name evidence="1" type="ORF">D917_00871</name>
</gene>
<dbReference type="Proteomes" id="UP000243006">
    <property type="component" value="Unassembled WGS sequence"/>
</dbReference>
<reference evidence="1 2" key="1">
    <citation type="submission" date="2015-04" db="EMBL/GenBank/DDBJ databases">
        <title>Draft genome of the roundworm Trichinella nativa.</title>
        <authorList>
            <person name="Mitreva M."/>
        </authorList>
    </citation>
    <scope>NUCLEOTIDE SEQUENCE [LARGE SCALE GENOMIC DNA]</scope>
    <source>
        <strain evidence="1 2">ISS45</strain>
    </source>
</reference>
<evidence type="ECO:0000313" key="1">
    <source>
        <dbReference type="EMBL" id="OUC39666.1"/>
    </source>
</evidence>
<proteinExistence type="predicted"/>
<evidence type="ECO:0000313" key="2">
    <source>
        <dbReference type="Proteomes" id="UP000243006"/>
    </source>
</evidence>
<name>A0A1Y3E723_9BILA</name>
<dbReference type="EMBL" id="LVZM01023925">
    <property type="protein sequence ID" value="OUC39666.1"/>
    <property type="molecule type" value="Genomic_DNA"/>
</dbReference>
<comment type="caution">
    <text evidence="1">The sequence shown here is derived from an EMBL/GenBank/DDBJ whole genome shotgun (WGS) entry which is preliminary data.</text>
</comment>
<organism evidence="1 2">
    <name type="scientific">Trichinella nativa</name>
    <dbReference type="NCBI Taxonomy" id="6335"/>
    <lineage>
        <taxon>Eukaryota</taxon>
        <taxon>Metazoa</taxon>
        <taxon>Ecdysozoa</taxon>
        <taxon>Nematoda</taxon>
        <taxon>Enoplea</taxon>
        <taxon>Dorylaimia</taxon>
        <taxon>Trichinellida</taxon>
        <taxon>Trichinellidae</taxon>
        <taxon>Trichinella</taxon>
    </lineage>
</organism>
<protein>
    <submittedName>
        <fullName evidence="1">Uncharacterized protein</fullName>
    </submittedName>
</protein>